<reference evidence="2 3" key="1">
    <citation type="journal article" date="2015" name="Genome Biol. Evol.">
        <title>Comparative Genomics of a Bacterivorous Green Alga Reveals Evolutionary Causalities and Consequences of Phago-Mixotrophic Mode of Nutrition.</title>
        <authorList>
            <person name="Burns J.A."/>
            <person name="Paasch A."/>
            <person name="Narechania A."/>
            <person name="Kim E."/>
        </authorList>
    </citation>
    <scope>NUCLEOTIDE SEQUENCE [LARGE SCALE GENOMIC DNA]</scope>
    <source>
        <strain evidence="2 3">PLY_AMNH</strain>
    </source>
</reference>
<organism evidence="2 3">
    <name type="scientific">Cymbomonas tetramitiformis</name>
    <dbReference type="NCBI Taxonomy" id="36881"/>
    <lineage>
        <taxon>Eukaryota</taxon>
        <taxon>Viridiplantae</taxon>
        <taxon>Chlorophyta</taxon>
        <taxon>Pyramimonadophyceae</taxon>
        <taxon>Pyramimonadales</taxon>
        <taxon>Pyramimonadaceae</taxon>
        <taxon>Cymbomonas</taxon>
    </lineage>
</organism>
<feature type="region of interest" description="Disordered" evidence="1">
    <location>
        <begin position="1"/>
        <end position="136"/>
    </location>
</feature>
<keyword evidence="3" id="KW-1185">Reference proteome</keyword>
<feature type="compositionally biased region" description="Basic and acidic residues" evidence="1">
    <location>
        <begin position="91"/>
        <end position="100"/>
    </location>
</feature>
<sequence length="263" mass="28356">MAECAPDLWTERRSRERKVKDTDLDKENSKPRWDASIDGVVLLAKGRSKSGLKSALPPQRSSCRRASSTTAETHNLRTDSVGTAESVGPEQDGKGAESRRAARVRAGATARDRTRRDVPGSDYSPIRQHPSLGRASHTLTMNPTAAVQIGRTGIAGRRVSAGPPPRSHVPVGLKNLPTTYPGPVGGVVVRVVAASGRGCEKAFGFPNDDCRGWECTPYGPNQESACLLELVSSHNWGVRIKVPPAPPRFPLKKMLSEERVPLS</sequence>
<evidence type="ECO:0000313" key="2">
    <source>
        <dbReference type="EMBL" id="KAK3261825.1"/>
    </source>
</evidence>
<proteinExistence type="predicted"/>
<accession>A0AAE0FLR4</accession>
<dbReference type="EMBL" id="LGRX02016633">
    <property type="protein sequence ID" value="KAK3261825.1"/>
    <property type="molecule type" value="Genomic_DNA"/>
</dbReference>
<feature type="compositionally biased region" description="Basic and acidic residues" evidence="1">
    <location>
        <begin position="9"/>
        <end position="35"/>
    </location>
</feature>
<feature type="compositionally biased region" description="Basic and acidic residues" evidence="1">
    <location>
        <begin position="110"/>
        <end position="119"/>
    </location>
</feature>
<dbReference type="Proteomes" id="UP001190700">
    <property type="component" value="Unassembled WGS sequence"/>
</dbReference>
<feature type="compositionally biased region" description="Low complexity" evidence="1">
    <location>
        <begin position="60"/>
        <end position="71"/>
    </location>
</feature>
<evidence type="ECO:0000313" key="3">
    <source>
        <dbReference type="Proteomes" id="UP001190700"/>
    </source>
</evidence>
<name>A0AAE0FLR4_9CHLO</name>
<comment type="caution">
    <text evidence="2">The sequence shown here is derived from an EMBL/GenBank/DDBJ whole genome shotgun (WGS) entry which is preliminary data.</text>
</comment>
<gene>
    <name evidence="2" type="ORF">CYMTET_29286</name>
</gene>
<evidence type="ECO:0000256" key="1">
    <source>
        <dbReference type="SAM" id="MobiDB-lite"/>
    </source>
</evidence>
<dbReference type="AlphaFoldDB" id="A0AAE0FLR4"/>
<protein>
    <submittedName>
        <fullName evidence="2">Uncharacterized protein</fullName>
    </submittedName>
</protein>